<organism evidence="1">
    <name type="scientific">sediment metagenome</name>
    <dbReference type="NCBI Taxonomy" id="749907"/>
    <lineage>
        <taxon>unclassified sequences</taxon>
        <taxon>metagenomes</taxon>
        <taxon>ecological metagenomes</taxon>
    </lineage>
</organism>
<comment type="caution">
    <text evidence="1">The sequence shown here is derived from an EMBL/GenBank/DDBJ whole genome shotgun (WGS) entry which is preliminary data.</text>
</comment>
<reference evidence="1" key="1">
    <citation type="submission" date="2010-07" db="EMBL/GenBank/DDBJ databases">
        <authorList>
            <consortium name="CONSOLIDER consortium CSD2007-00005"/>
            <person name="Guazzaroni M.-E."/>
            <person name="Richter M."/>
            <person name="Garcia-Salamanca A."/>
            <person name="Yarza P."/>
            <person name="Ferrer M."/>
        </authorList>
    </citation>
    <scope>NUCLEOTIDE SEQUENCE</scope>
</reference>
<accession>D9PFR6</accession>
<dbReference type="AlphaFoldDB" id="D9PFR6"/>
<sequence length="90" mass="9304">MGGFLLKSGFGALLHQVIHLLGGREDDLDAATVVNVKNHKLTGGEGREFLIGSGGDSRSGLQHAGLLDGARGVLCVLPWLLVDSLGDKVG</sequence>
<dbReference type="EMBL" id="ADZX01000112">
    <property type="protein sequence ID" value="EFK97600.1"/>
    <property type="molecule type" value="Genomic_DNA"/>
</dbReference>
<reference evidence="1" key="2">
    <citation type="journal article" date="2011" name="Microb. Ecol.">
        <title>Taxonomic and Functional Metagenomic Profiling of the Microbial Community in the Anoxic Sediment of a Sub-saline Shallow Lake (Laguna de Carrizo, Central Spain).</title>
        <authorList>
            <person name="Ferrer M."/>
            <person name="Guazzaroni M.E."/>
            <person name="Richter M."/>
            <person name="Garcia-Salamanca A."/>
            <person name="Yarza P."/>
            <person name="Suarez-Suarez A."/>
            <person name="Solano J."/>
            <person name="Alcaide M."/>
            <person name="van Dillewijn P."/>
            <person name="Molina-Henares M.A."/>
            <person name="Lopez-Cortes N."/>
            <person name="Al-Ramahi Y."/>
            <person name="Guerrero C."/>
            <person name="Acosta A."/>
            <person name="de Eugenio L.I."/>
            <person name="Martinez V."/>
            <person name="Marques S."/>
            <person name="Rojo F."/>
            <person name="Santero E."/>
            <person name="Genilloud O."/>
            <person name="Perez-Perez J."/>
            <person name="Rossello-Mora R."/>
            <person name="Ramos J.L."/>
        </authorList>
    </citation>
    <scope>NUCLEOTIDE SEQUENCE</scope>
</reference>
<evidence type="ECO:0000313" key="1">
    <source>
        <dbReference type="EMBL" id="EFK97600.1"/>
    </source>
</evidence>
<protein>
    <submittedName>
        <fullName evidence="1">Uncharacterized protein</fullName>
    </submittedName>
</protein>
<gene>
    <name evidence="1" type="ORF">LDC_0359</name>
</gene>
<name>D9PFR6_9ZZZZ</name>
<proteinExistence type="predicted"/>